<evidence type="ECO:0000256" key="4">
    <source>
        <dbReference type="ARBA" id="ARBA00022723"/>
    </source>
</evidence>
<dbReference type="GO" id="GO:0099536">
    <property type="term" value="P:synaptic signaling"/>
    <property type="evidence" value="ECO:0007669"/>
    <property type="project" value="TreeGrafter"/>
</dbReference>
<evidence type="ECO:0000256" key="9">
    <source>
        <dbReference type="PROSITE-ProRule" id="PRU00228"/>
    </source>
</evidence>
<evidence type="ECO:0000256" key="1">
    <source>
        <dbReference type="ARBA" id="ARBA00004245"/>
    </source>
</evidence>
<feature type="compositionally biased region" description="Polar residues" evidence="10">
    <location>
        <begin position="369"/>
        <end position="380"/>
    </location>
</feature>
<dbReference type="Pfam" id="PF09068">
    <property type="entry name" value="EF-hand_2"/>
    <property type="match status" value="1"/>
</dbReference>
<keyword evidence="8" id="KW-0206">Cytoskeleton</keyword>
<evidence type="ECO:0000256" key="8">
    <source>
        <dbReference type="ARBA" id="ARBA00023212"/>
    </source>
</evidence>
<feature type="domain" description="ZZ-type" evidence="11">
    <location>
        <begin position="642"/>
        <end position="698"/>
    </location>
</feature>
<dbReference type="GO" id="GO:0046716">
    <property type="term" value="P:muscle cell cellular homeostasis"/>
    <property type="evidence" value="ECO:0007669"/>
    <property type="project" value="UniProtKB-ARBA"/>
</dbReference>
<proteinExistence type="predicted"/>
<dbReference type="PANTHER" id="PTHR12268:SF14">
    <property type="entry name" value="DYSTROPHIN-1"/>
    <property type="match status" value="1"/>
</dbReference>
<name>A0A7I8XCF1_BURXY</name>
<evidence type="ECO:0000256" key="5">
    <source>
        <dbReference type="ARBA" id="ARBA00022771"/>
    </source>
</evidence>
<feature type="compositionally biased region" description="Low complexity" evidence="10">
    <location>
        <begin position="381"/>
        <end position="394"/>
    </location>
</feature>
<evidence type="ECO:0000256" key="3">
    <source>
        <dbReference type="ARBA" id="ARBA00022490"/>
    </source>
</evidence>
<dbReference type="GO" id="GO:0045202">
    <property type="term" value="C:synapse"/>
    <property type="evidence" value="ECO:0007669"/>
    <property type="project" value="GOC"/>
</dbReference>
<comment type="caution">
    <text evidence="12">The sequence shown here is derived from an EMBL/GenBank/DDBJ whole genome shotgun (WGS) entry which is preliminary data.</text>
</comment>
<organism evidence="12 13">
    <name type="scientific">Bursaphelenchus xylophilus</name>
    <name type="common">Pinewood nematode worm</name>
    <name type="synonym">Aphelenchoides xylophilus</name>
    <dbReference type="NCBI Taxonomy" id="6326"/>
    <lineage>
        <taxon>Eukaryota</taxon>
        <taxon>Metazoa</taxon>
        <taxon>Ecdysozoa</taxon>
        <taxon>Nematoda</taxon>
        <taxon>Chromadorea</taxon>
        <taxon>Rhabditida</taxon>
        <taxon>Tylenchina</taxon>
        <taxon>Tylenchomorpha</taxon>
        <taxon>Aphelenchoidea</taxon>
        <taxon>Aphelenchoididae</taxon>
        <taxon>Bursaphelenchus</taxon>
    </lineage>
</organism>
<dbReference type="InterPro" id="IPR015153">
    <property type="entry name" value="EF-hand_dom_typ1"/>
</dbReference>
<dbReference type="InterPro" id="IPR000433">
    <property type="entry name" value="Znf_ZZ"/>
</dbReference>
<evidence type="ECO:0000313" key="12">
    <source>
        <dbReference type="EMBL" id="CAD5235370.1"/>
    </source>
</evidence>
<evidence type="ECO:0000256" key="7">
    <source>
        <dbReference type="ARBA" id="ARBA00022837"/>
    </source>
</evidence>
<protein>
    <submittedName>
        <fullName evidence="12">(pine wood nematode) hypothetical protein</fullName>
    </submittedName>
</protein>
<dbReference type="SUPFAM" id="SSF47473">
    <property type="entry name" value="EF-hand"/>
    <property type="match status" value="2"/>
</dbReference>
<accession>A0A7I8XCF1</accession>
<dbReference type="SUPFAM" id="SSF46966">
    <property type="entry name" value="Spectrin repeat"/>
    <property type="match status" value="1"/>
</dbReference>
<dbReference type="InterPro" id="IPR015154">
    <property type="entry name" value="EF-hand_dom_typ2"/>
</dbReference>
<dbReference type="InterPro" id="IPR043145">
    <property type="entry name" value="Znf_ZZ_sf"/>
</dbReference>
<dbReference type="EMBL" id="CAJFCV020000006">
    <property type="protein sequence ID" value="CAG9131706.1"/>
    <property type="molecule type" value="Genomic_DNA"/>
</dbReference>
<dbReference type="PROSITE" id="PS01357">
    <property type="entry name" value="ZF_ZZ_1"/>
    <property type="match status" value="1"/>
</dbReference>
<keyword evidence="3" id="KW-0963">Cytoplasm</keyword>
<dbReference type="Proteomes" id="UP000582659">
    <property type="component" value="Unassembled WGS sequence"/>
</dbReference>
<dbReference type="GO" id="GO:0008270">
    <property type="term" value="F:zinc ion binding"/>
    <property type="evidence" value="ECO:0007669"/>
    <property type="project" value="UniProtKB-KW"/>
</dbReference>
<dbReference type="Gene3D" id="6.10.140.70">
    <property type="match status" value="1"/>
</dbReference>
<dbReference type="AlphaFoldDB" id="A0A7I8XCF1"/>
<dbReference type="Pfam" id="PF00569">
    <property type="entry name" value="ZZ"/>
    <property type="match status" value="1"/>
</dbReference>
<keyword evidence="4" id="KW-0479">Metal-binding</keyword>
<dbReference type="Gene3D" id="1.10.238.10">
    <property type="entry name" value="EF-hand"/>
    <property type="match status" value="1"/>
</dbReference>
<gene>
    <name evidence="12" type="ORF">BXYJ_LOCUS15461</name>
</gene>
<reference evidence="12" key="1">
    <citation type="submission" date="2020-09" db="EMBL/GenBank/DDBJ databases">
        <authorList>
            <person name="Kikuchi T."/>
        </authorList>
    </citation>
    <scope>NUCLEOTIDE SEQUENCE</scope>
    <source>
        <strain evidence="12">Ka4C1</strain>
    </source>
</reference>
<evidence type="ECO:0000259" key="11">
    <source>
        <dbReference type="PROSITE" id="PS50135"/>
    </source>
</evidence>
<dbReference type="OrthoDB" id="10057795at2759"/>
<dbReference type="GO" id="GO:0050804">
    <property type="term" value="P:modulation of chemical synaptic transmission"/>
    <property type="evidence" value="ECO:0007669"/>
    <property type="project" value="UniProtKB-ARBA"/>
</dbReference>
<keyword evidence="5 9" id="KW-0863">Zinc-finger</keyword>
<dbReference type="GO" id="GO:0005737">
    <property type="term" value="C:cytoplasm"/>
    <property type="evidence" value="ECO:0007669"/>
    <property type="project" value="UniProtKB-SubCell"/>
</dbReference>
<dbReference type="InterPro" id="IPR011992">
    <property type="entry name" value="EF-hand-dom_pair"/>
</dbReference>
<evidence type="ECO:0000256" key="2">
    <source>
        <dbReference type="ARBA" id="ARBA00004278"/>
    </source>
</evidence>
<comment type="subcellular location">
    <subcellularLocation>
        <location evidence="2">Cell membrane</location>
        <location evidence="2">Sarcolemma</location>
        <topology evidence="2">Peripheral membrane protein</topology>
        <orientation evidence="2">Cytoplasmic side</orientation>
    </subcellularLocation>
    <subcellularLocation>
        <location evidence="1">Cytoplasm</location>
        <location evidence="1">Cytoskeleton</location>
    </subcellularLocation>
</comment>
<evidence type="ECO:0000313" key="13">
    <source>
        <dbReference type="Proteomes" id="UP000659654"/>
    </source>
</evidence>
<evidence type="ECO:0000256" key="6">
    <source>
        <dbReference type="ARBA" id="ARBA00022833"/>
    </source>
</evidence>
<dbReference type="SMR" id="A0A7I8XCF1"/>
<evidence type="ECO:0000256" key="10">
    <source>
        <dbReference type="SAM" id="MobiDB-lite"/>
    </source>
</evidence>
<dbReference type="PANTHER" id="PTHR12268">
    <property type="entry name" value="E3 UBIQUITIN-PROTEIN LIGASE KCMF1"/>
    <property type="match status" value="1"/>
</dbReference>
<dbReference type="Proteomes" id="UP000659654">
    <property type="component" value="Unassembled WGS sequence"/>
</dbReference>
<dbReference type="EMBL" id="CAJFDI010000006">
    <property type="protein sequence ID" value="CAD5235370.1"/>
    <property type="molecule type" value="Genomic_DNA"/>
</dbReference>
<keyword evidence="6" id="KW-0862">Zinc</keyword>
<sequence>MSFMGEANFGENKENVAQKVQALVKQFDQITDQCVRFSQSASSAGGFEQSNFQRGGLRSTYDAERRKSLNIHRRSLNAANFQALNPDLDHVAQLGAQLRNAERDLEIRADLADSHAVFVLYKRISNRCEDLQEGKKMLLNAERAAQNHSVFEKRAQNCRRELDEKLISLQCRRNELQNLLDALRAFENHRAPMKEWLQKIQPTAEMVEISKDSSALDQLTAEYNRHYDDYMNLKKVTENLFKEFQFDDLKNLKSQWNEITEQWNGLTEIIIRTRKMQSPDIKTKQALCQCETWFKRQLTKLEFWNQNGFTVAEQKRIDDILEKSARLIATFRQNGDGIMASDSGRKSLETLEIQFDRISHLVRELRLKSPQSSPSAKCSASPTTSQTMSTRSTTICSSPQSETSSVNGAFVRVQFEPECLRDLLDCLRNYNRIKFSNYRTAMKVWAVQKRLNFDLIDLAHVDLLFRQLLLKNHGDLSIDEQFQILKPLFEKAHADFPTSIKDVRDAILKATELFKSLAMSNEARTIKMALSFLVNGNLDQKYRYIFGIYTENGEGTKEKMVEMFTDLAKFPRLVGEDSSRFGLKSAPCSTASLFKHVADSNGQLKVEHVTVDQFLEWTHLNPETLTWARSLHHLIRSEFSKHKNAKCAGCKMYPIVGLRFKCLHCFNVDMCQNCFFARKTIKGHKPEHELQEYYEKTNALDNVRDFTQFVHNKMRRRSTGRVGYVTVSPATFTDEPDHKNETIDEVFVYDKVTPPPIPQRQTPLQIHLTPEFRKRDSDSLCREATPDDLGNLIRVLQTENEMLKSAYDRVRRQPTRSQILTTPTQRLGQTEDLSQAVACMLNLATEHSRI</sequence>
<dbReference type="Pfam" id="PF09069">
    <property type="entry name" value="EF-hand_3"/>
    <property type="match status" value="1"/>
</dbReference>
<dbReference type="PROSITE" id="PS50135">
    <property type="entry name" value="ZF_ZZ_2"/>
    <property type="match status" value="1"/>
</dbReference>
<dbReference type="Gene3D" id="3.30.60.90">
    <property type="match status" value="1"/>
</dbReference>
<dbReference type="GO" id="GO:0016010">
    <property type="term" value="C:dystrophin-associated glycoprotein complex"/>
    <property type="evidence" value="ECO:0007669"/>
    <property type="project" value="UniProtKB-ARBA"/>
</dbReference>
<dbReference type="InterPro" id="IPR050774">
    <property type="entry name" value="KCMF1/Dystrophin"/>
</dbReference>
<feature type="region of interest" description="Disordered" evidence="10">
    <location>
        <begin position="368"/>
        <end position="403"/>
    </location>
</feature>
<dbReference type="SUPFAM" id="SSF57850">
    <property type="entry name" value="RING/U-box"/>
    <property type="match status" value="1"/>
</dbReference>
<keyword evidence="13" id="KW-1185">Reference proteome</keyword>
<keyword evidence="7" id="KW-0106">Calcium</keyword>
<dbReference type="SMART" id="SM00291">
    <property type="entry name" value="ZnF_ZZ"/>
    <property type="match status" value="1"/>
</dbReference>